<name>A0A067Q9P4_9AGAM</name>
<gene>
    <name evidence="1" type="ORF">JAAARDRAFT_120269</name>
</gene>
<organism evidence="1 2">
    <name type="scientific">Jaapia argillacea MUCL 33604</name>
    <dbReference type="NCBI Taxonomy" id="933084"/>
    <lineage>
        <taxon>Eukaryota</taxon>
        <taxon>Fungi</taxon>
        <taxon>Dikarya</taxon>
        <taxon>Basidiomycota</taxon>
        <taxon>Agaricomycotina</taxon>
        <taxon>Agaricomycetes</taxon>
        <taxon>Agaricomycetidae</taxon>
        <taxon>Jaapiales</taxon>
        <taxon>Jaapiaceae</taxon>
        <taxon>Jaapia</taxon>
    </lineage>
</organism>
<keyword evidence="2" id="KW-1185">Reference proteome</keyword>
<protein>
    <recommendedName>
        <fullName evidence="3">F-box domain-containing protein</fullName>
    </recommendedName>
</protein>
<sequence length="342" mass="37977">MFSTSRPRRTSLQNCPPEICERIFSFACQDDGSTGRSLSLVSRYIRDASETTRYRSVAVGGPDQLAAFVVILQTRKPAHRVVQHLFLSYCALPKKIQPKKITFLATLTRHIPEIHNATTAILELVSSTLETLTLFMVHDRHSLFPPVNFPVLVELTIYSQNGVQSAQSTPNTLPSLRRLHIAGGTASFDQAFALISAAPTLTHLRFTGAEHGLHIPSLLRKVLGYPTPQTTNSSPQSLSPLPKPQTILIQHAPPAFHSAGLAFGNYCLQLTSCQEFVRDHRGDERIFILTPISYTVREGVSQVEARSFWLSRLHGGQGCWDERSRLTFSQVTALNYLIAYVG</sequence>
<dbReference type="EMBL" id="KL197710">
    <property type="protein sequence ID" value="KDQ62875.1"/>
    <property type="molecule type" value="Genomic_DNA"/>
</dbReference>
<evidence type="ECO:0000313" key="1">
    <source>
        <dbReference type="EMBL" id="KDQ62875.1"/>
    </source>
</evidence>
<dbReference type="Proteomes" id="UP000027265">
    <property type="component" value="Unassembled WGS sequence"/>
</dbReference>
<evidence type="ECO:0000313" key="2">
    <source>
        <dbReference type="Proteomes" id="UP000027265"/>
    </source>
</evidence>
<evidence type="ECO:0008006" key="3">
    <source>
        <dbReference type="Google" id="ProtNLM"/>
    </source>
</evidence>
<dbReference type="InParanoid" id="A0A067Q9P4"/>
<dbReference type="OrthoDB" id="3256367at2759"/>
<proteinExistence type="predicted"/>
<accession>A0A067Q9P4</accession>
<dbReference type="AlphaFoldDB" id="A0A067Q9P4"/>
<reference evidence="2" key="1">
    <citation type="journal article" date="2014" name="Proc. Natl. Acad. Sci. U.S.A.">
        <title>Extensive sampling of basidiomycete genomes demonstrates inadequacy of the white-rot/brown-rot paradigm for wood decay fungi.</title>
        <authorList>
            <person name="Riley R."/>
            <person name="Salamov A.A."/>
            <person name="Brown D.W."/>
            <person name="Nagy L.G."/>
            <person name="Floudas D."/>
            <person name="Held B.W."/>
            <person name="Levasseur A."/>
            <person name="Lombard V."/>
            <person name="Morin E."/>
            <person name="Otillar R."/>
            <person name="Lindquist E.A."/>
            <person name="Sun H."/>
            <person name="LaButti K.M."/>
            <person name="Schmutz J."/>
            <person name="Jabbour D."/>
            <person name="Luo H."/>
            <person name="Baker S.E."/>
            <person name="Pisabarro A.G."/>
            <person name="Walton J.D."/>
            <person name="Blanchette R.A."/>
            <person name="Henrissat B."/>
            <person name="Martin F."/>
            <person name="Cullen D."/>
            <person name="Hibbett D.S."/>
            <person name="Grigoriev I.V."/>
        </authorList>
    </citation>
    <scope>NUCLEOTIDE SEQUENCE [LARGE SCALE GENOMIC DNA]</scope>
    <source>
        <strain evidence="2">MUCL 33604</strain>
    </source>
</reference>
<dbReference type="STRING" id="933084.A0A067Q9P4"/>
<dbReference type="HOGENOM" id="CLU_041942_1_0_1"/>